<dbReference type="Gene3D" id="3.10.129.10">
    <property type="entry name" value="Hotdog Thioesterase"/>
    <property type="match status" value="1"/>
</dbReference>
<dbReference type="InterPro" id="IPR006683">
    <property type="entry name" value="Thioestr_dom"/>
</dbReference>
<comment type="similarity">
    <text evidence="4">Belongs to the YigI thioesterase family.</text>
</comment>
<dbReference type="Pfam" id="PF03061">
    <property type="entry name" value="4HBT"/>
    <property type="match status" value="1"/>
</dbReference>
<dbReference type="PANTHER" id="PTHR43240:SF20">
    <property type="entry name" value="MEDIUM_LONG-CHAIN ACYL-COA THIOESTERASE YIGI"/>
    <property type="match status" value="1"/>
</dbReference>
<dbReference type="RefSeq" id="WP_133881881.1">
    <property type="nucleotide sequence ID" value="NZ_MWIN01000017.1"/>
</dbReference>
<dbReference type="GO" id="GO:0047617">
    <property type="term" value="F:fatty acyl-CoA hydrolase activity"/>
    <property type="evidence" value="ECO:0007669"/>
    <property type="project" value="UniProtKB-EC"/>
</dbReference>
<comment type="catalytic activity">
    <reaction evidence="3">
        <text>a long-chain fatty acyl-CoA + H2O = a long-chain fatty acid + CoA + H(+)</text>
        <dbReference type="Rhea" id="RHEA:67680"/>
        <dbReference type="ChEBI" id="CHEBI:15377"/>
        <dbReference type="ChEBI" id="CHEBI:15378"/>
        <dbReference type="ChEBI" id="CHEBI:57287"/>
        <dbReference type="ChEBI" id="CHEBI:57560"/>
        <dbReference type="ChEBI" id="CHEBI:83139"/>
    </reaction>
</comment>
<dbReference type="NCBIfam" id="TIGR00369">
    <property type="entry name" value="unchar_dom_1"/>
    <property type="match status" value="1"/>
</dbReference>
<sequence>MTPTSDSNRAAVQAGFDSCIFVGHLGIVLLDCGPGWCEAELPLRPEHLQHSGVAHAGVIATLADQCAGGAAMTQLDKSVLLVTAEFKINLLRAGKGERLLCRGTVLKPGRNLFVCESEVFAIDKGQRVLAAKLMATLAVVHSASS</sequence>
<dbReference type="AlphaFoldDB" id="A0A4R7P3Y4"/>
<comment type="caution">
    <text evidence="9">The sequence shown here is derived from an EMBL/GenBank/DDBJ whole genome shotgun (WGS) entry which is preliminary data.</text>
</comment>
<comment type="catalytic activity">
    <reaction evidence="7">
        <text>a medium-chain fatty acyl-CoA + H2O = a medium-chain fatty acid + CoA + H(+)</text>
        <dbReference type="Rhea" id="RHEA:68184"/>
        <dbReference type="ChEBI" id="CHEBI:15377"/>
        <dbReference type="ChEBI" id="CHEBI:15378"/>
        <dbReference type="ChEBI" id="CHEBI:57287"/>
        <dbReference type="ChEBI" id="CHEBI:59558"/>
        <dbReference type="ChEBI" id="CHEBI:90546"/>
    </reaction>
</comment>
<dbReference type="Proteomes" id="UP000295341">
    <property type="component" value="Unassembled WGS sequence"/>
</dbReference>
<evidence type="ECO:0000313" key="10">
    <source>
        <dbReference type="Proteomes" id="UP000295341"/>
    </source>
</evidence>
<dbReference type="InterPro" id="IPR029069">
    <property type="entry name" value="HotDog_dom_sf"/>
</dbReference>
<evidence type="ECO:0000256" key="3">
    <source>
        <dbReference type="ARBA" id="ARBA00036002"/>
    </source>
</evidence>
<comment type="catalytic activity">
    <reaction evidence="2">
        <text>a fatty acyl-CoA + H2O = a fatty acid + CoA + H(+)</text>
        <dbReference type="Rhea" id="RHEA:16781"/>
        <dbReference type="ChEBI" id="CHEBI:15377"/>
        <dbReference type="ChEBI" id="CHEBI:15378"/>
        <dbReference type="ChEBI" id="CHEBI:28868"/>
        <dbReference type="ChEBI" id="CHEBI:57287"/>
        <dbReference type="ChEBI" id="CHEBI:77636"/>
        <dbReference type="EC" id="3.1.2.20"/>
    </reaction>
</comment>
<evidence type="ECO:0000256" key="5">
    <source>
        <dbReference type="ARBA" id="ARBA00038894"/>
    </source>
</evidence>
<feature type="domain" description="Thioesterase" evidence="8">
    <location>
        <begin position="52"/>
        <end position="124"/>
    </location>
</feature>
<dbReference type="InterPro" id="IPR003736">
    <property type="entry name" value="PAAI_dom"/>
</dbReference>
<keyword evidence="1" id="KW-0378">Hydrolase</keyword>
<evidence type="ECO:0000256" key="1">
    <source>
        <dbReference type="ARBA" id="ARBA00022801"/>
    </source>
</evidence>
<gene>
    <name evidence="9" type="ORF">DFR24_2697</name>
</gene>
<dbReference type="CDD" id="cd03443">
    <property type="entry name" value="PaaI_thioesterase"/>
    <property type="match status" value="1"/>
</dbReference>
<accession>A0A4R7P3Y4</accession>
<evidence type="ECO:0000313" key="9">
    <source>
        <dbReference type="EMBL" id="TDU28328.1"/>
    </source>
</evidence>
<dbReference type="OrthoDB" id="4565299at2"/>
<dbReference type="PANTHER" id="PTHR43240">
    <property type="entry name" value="1,4-DIHYDROXY-2-NAPHTHOYL-COA THIOESTERASE 1"/>
    <property type="match status" value="1"/>
</dbReference>
<name>A0A4R7P3Y4_9GAMM</name>
<evidence type="ECO:0000259" key="8">
    <source>
        <dbReference type="Pfam" id="PF03061"/>
    </source>
</evidence>
<organism evidence="9 10">
    <name type="scientific">Panacagrimonas perspica</name>
    <dbReference type="NCBI Taxonomy" id="381431"/>
    <lineage>
        <taxon>Bacteria</taxon>
        <taxon>Pseudomonadati</taxon>
        <taxon>Pseudomonadota</taxon>
        <taxon>Gammaproteobacteria</taxon>
        <taxon>Nevskiales</taxon>
        <taxon>Nevskiaceae</taxon>
        <taxon>Panacagrimonas</taxon>
    </lineage>
</organism>
<evidence type="ECO:0000256" key="4">
    <source>
        <dbReference type="ARBA" id="ARBA00038381"/>
    </source>
</evidence>
<protein>
    <recommendedName>
        <fullName evidence="6">Medium/long-chain acyl-CoA thioesterase YigI</fullName>
        <ecNumber evidence="5">3.1.2.20</ecNumber>
    </recommendedName>
</protein>
<keyword evidence="10" id="KW-1185">Reference proteome</keyword>
<evidence type="ECO:0000256" key="2">
    <source>
        <dbReference type="ARBA" id="ARBA00035880"/>
    </source>
</evidence>
<dbReference type="EC" id="3.1.2.20" evidence="5"/>
<evidence type="ECO:0000256" key="7">
    <source>
        <dbReference type="ARBA" id="ARBA00048062"/>
    </source>
</evidence>
<evidence type="ECO:0000256" key="6">
    <source>
        <dbReference type="ARBA" id="ARBA00040062"/>
    </source>
</evidence>
<reference evidence="9 10" key="1">
    <citation type="submission" date="2019-03" db="EMBL/GenBank/DDBJ databases">
        <title>Genomic Encyclopedia of Type Strains, Phase IV (KMG-IV): sequencing the most valuable type-strain genomes for metagenomic binning, comparative biology and taxonomic classification.</title>
        <authorList>
            <person name="Goeker M."/>
        </authorList>
    </citation>
    <scope>NUCLEOTIDE SEQUENCE [LARGE SCALE GENOMIC DNA]</scope>
    <source>
        <strain evidence="9 10">DSM 26377</strain>
    </source>
</reference>
<proteinExistence type="inferred from homology"/>
<dbReference type="SUPFAM" id="SSF54637">
    <property type="entry name" value="Thioesterase/thiol ester dehydrase-isomerase"/>
    <property type="match status" value="1"/>
</dbReference>
<dbReference type="EMBL" id="SOBT01000009">
    <property type="protein sequence ID" value="TDU28328.1"/>
    <property type="molecule type" value="Genomic_DNA"/>
</dbReference>